<feature type="compositionally biased region" description="Polar residues" evidence="1">
    <location>
        <begin position="204"/>
        <end position="218"/>
    </location>
</feature>
<reference evidence="4" key="1">
    <citation type="submission" date="2017-01" db="EMBL/GenBank/DDBJ databases">
        <title>Comparative genomics of anhydrobiosis in the tardigrade Hypsibius dujardini.</title>
        <authorList>
            <person name="Yoshida Y."/>
            <person name="Koutsovoulos G."/>
            <person name="Laetsch D."/>
            <person name="Stevens L."/>
            <person name="Kumar S."/>
            <person name="Horikawa D."/>
            <person name="Ishino K."/>
            <person name="Komine S."/>
            <person name="Tomita M."/>
            <person name="Blaxter M."/>
            <person name="Arakawa K."/>
        </authorList>
    </citation>
    <scope>NUCLEOTIDE SEQUENCE [LARGE SCALE GENOMIC DNA]</scope>
    <source>
        <strain evidence="4">Z151</strain>
    </source>
</reference>
<sequence length="501" mass="54785">MLLSLVVVALLAGTTCPVSGETPSLLNNSTLPHNETDRSFSSFSITDIRPRMTGQVNGSDLQGPQVGASSPRVKRQQRLPTDSSDDASSSTTSSTSVESTSTDSNPTSLDDGQQEQQSTPSTRSPQPYPANRRANVQPLRPDPRLTGSAGSQQQGGQYNFPQDRSPQRTGQDSRSPNPSQRRPAGPRLPPSSARGNAYPVSDSRYPQQGQGRDQQSTDPRYRGRDSQRPQQSGQNIAVEIELLRFSNERALLANNRPCNSNGDECSYQITGSLETGDNRNRAISQQKSEIIKTPPKSDAVDILMRTRIVLCEQSAAGESAVLRLDVKTAEPTGQRRSRQIRLPTEEPTDLSTTQNADDITTDFTTAPLYNPHVEDAQNRVRQPAPPAEDQYSRDRYGNDDDASNNVPEQGRGGEEGQRYPPQPMDPARAGELVNSFECVINLSAAGYEQAHTAQWKTLSCRPSYPGGQMELMFRYNAYSIDASECGQSRPDLPLSWTPFAG</sequence>
<feature type="compositionally biased region" description="Polar residues" evidence="1">
    <location>
        <begin position="105"/>
        <end position="125"/>
    </location>
</feature>
<feature type="compositionally biased region" description="Low complexity" evidence="1">
    <location>
        <begin position="86"/>
        <end position="104"/>
    </location>
</feature>
<feature type="compositionally biased region" description="Polar residues" evidence="1">
    <location>
        <begin position="21"/>
        <end position="45"/>
    </location>
</feature>
<organism evidence="3 4">
    <name type="scientific">Hypsibius exemplaris</name>
    <name type="common">Freshwater tardigrade</name>
    <dbReference type="NCBI Taxonomy" id="2072580"/>
    <lineage>
        <taxon>Eukaryota</taxon>
        <taxon>Metazoa</taxon>
        <taxon>Ecdysozoa</taxon>
        <taxon>Tardigrada</taxon>
        <taxon>Eutardigrada</taxon>
        <taxon>Parachela</taxon>
        <taxon>Hypsibioidea</taxon>
        <taxon>Hypsibiidae</taxon>
        <taxon>Hypsibius</taxon>
    </lineage>
</organism>
<keyword evidence="2" id="KW-0732">Signal</keyword>
<dbReference type="EMBL" id="MTYJ01000048">
    <property type="protein sequence ID" value="OQV18555.1"/>
    <property type="molecule type" value="Genomic_DNA"/>
</dbReference>
<dbReference type="AlphaFoldDB" id="A0A1W0WTN5"/>
<evidence type="ECO:0000313" key="3">
    <source>
        <dbReference type="EMBL" id="OQV18555.1"/>
    </source>
</evidence>
<evidence type="ECO:0000256" key="2">
    <source>
        <dbReference type="SAM" id="SignalP"/>
    </source>
</evidence>
<feature type="compositionally biased region" description="Polar residues" evidence="1">
    <location>
        <begin position="159"/>
        <end position="180"/>
    </location>
</feature>
<feature type="compositionally biased region" description="Low complexity" evidence="1">
    <location>
        <begin position="147"/>
        <end position="157"/>
    </location>
</feature>
<evidence type="ECO:0008006" key="5">
    <source>
        <dbReference type="Google" id="ProtNLM"/>
    </source>
</evidence>
<protein>
    <recommendedName>
        <fullName evidence="5">ZP domain-containing protein</fullName>
    </recommendedName>
</protein>
<accession>A0A1W0WTN5</accession>
<feature type="region of interest" description="Disordered" evidence="1">
    <location>
        <begin position="329"/>
        <end position="428"/>
    </location>
</feature>
<gene>
    <name evidence="3" type="ORF">BV898_07381</name>
</gene>
<feature type="region of interest" description="Disordered" evidence="1">
    <location>
        <begin position="19"/>
        <end position="235"/>
    </location>
</feature>
<feature type="compositionally biased region" description="Polar residues" evidence="1">
    <location>
        <begin position="349"/>
        <end position="364"/>
    </location>
</feature>
<name>A0A1W0WTN5_HYPEX</name>
<feature type="chain" id="PRO_5012912889" description="ZP domain-containing protein" evidence="2">
    <location>
        <begin position="21"/>
        <end position="501"/>
    </location>
</feature>
<proteinExistence type="predicted"/>
<feature type="signal peptide" evidence="2">
    <location>
        <begin position="1"/>
        <end position="20"/>
    </location>
</feature>
<dbReference type="Proteomes" id="UP000192578">
    <property type="component" value="Unassembled WGS sequence"/>
</dbReference>
<comment type="caution">
    <text evidence="3">The sequence shown here is derived from an EMBL/GenBank/DDBJ whole genome shotgun (WGS) entry which is preliminary data.</text>
</comment>
<keyword evidence="4" id="KW-1185">Reference proteome</keyword>
<evidence type="ECO:0000313" key="4">
    <source>
        <dbReference type="Proteomes" id="UP000192578"/>
    </source>
</evidence>
<evidence type="ECO:0000256" key="1">
    <source>
        <dbReference type="SAM" id="MobiDB-lite"/>
    </source>
</evidence>